<organism evidence="2 3">
    <name type="scientific">Candidatus Andersenbacteria bacterium RIFCSPHIGHO2_12_FULL_45_11</name>
    <dbReference type="NCBI Taxonomy" id="1797281"/>
    <lineage>
        <taxon>Bacteria</taxon>
        <taxon>Candidatus Anderseniibacteriota</taxon>
    </lineage>
</organism>
<dbReference type="AlphaFoldDB" id="A0A1G1X2E0"/>
<feature type="signal peptide" evidence="1">
    <location>
        <begin position="1"/>
        <end position="33"/>
    </location>
</feature>
<gene>
    <name evidence="2" type="ORF">A3D99_00505</name>
</gene>
<feature type="chain" id="PRO_5009581268" description="Secreted protein" evidence="1">
    <location>
        <begin position="34"/>
        <end position="71"/>
    </location>
</feature>
<accession>A0A1G1X2E0</accession>
<sequence length="71" mass="7407">MNPYSGGPMRKVLIPFIAALLAIFAFSAQTAKAGLLDTGQQAVVDHANGCEKVSTSTHKETAILTTDAKTS</sequence>
<evidence type="ECO:0008006" key="4">
    <source>
        <dbReference type="Google" id="ProtNLM"/>
    </source>
</evidence>
<dbReference type="EMBL" id="MHHR01000020">
    <property type="protein sequence ID" value="OGY34185.1"/>
    <property type="molecule type" value="Genomic_DNA"/>
</dbReference>
<reference evidence="2 3" key="1">
    <citation type="journal article" date="2016" name="Nat. Commun.">
        <title>Thousands of microbial genomes shed light on interconnected biogeochemical processes in an aquifer system.</title>
        <authorList>
            <person name="Anantharaman K."/>
            <person name="Brown C.T."/>
            <person name="Hug L.A."/>
            <person name="Sharon I."/>
            <person name="Castelle C.J."/>
            <person name="Probst A.J."/>
            <person name="Thomas B.C."/>
            <person name="Singh A."/>
            <person name="Wilkins M.J."/>
            <person name="Karaoz U."/>
            <person name="Brodie E.L."/>
            <person name="Williams K.H."/>
            <person name="Hubbard S.S."/>
            <person name="Banfield J.F."/>
        </authorList>
    </citation>
    <scope>NUCLEOTIDE SEQUENCE [LARGE SCALE GENOMIC DNA]</scope>
</reference>
<comment type="caution">
    <text evidence="2">The sequence shown here is derived from an EMBL/GenBank/DDBJ whole genome shotgun (WGS) entry which is preliminary data.</text>
</comment>
<proteinExistence type="predicted"/>
<evidence type="ECO:0000313" key="2">
    <source>
        <dbReference type="EMBL" id="OGY34185.1"/>
    </source>
</evidence>
<protein>
    <recommendedName>
        <fullName evidence="4">Secreted protein</fullName>
    </recommendedName>
</protein>
<evidence type="ECO:0000256" key="1">
    <source>
        <dbReference type="SAM" id="SignalP"/>
    </source>
</evidence>
<dbReference type="Proteomes" id="UP000177528">
    <property type="component" value="Unassembled WGS sequence"/>
</dbReference>
<evidence type="ECO:0000313" key="3">
    <source>
        <dbReference type="Proteomes" id="UP000177528"/>
    </source>
</evidence>
<name>A0A1G1X2E0_9BACT</name>
<keyword evidence="1" id="KW-0732">Signal</keyword>